<dbReference type="SMART" id="SM00448">
    <property type="entry name" value="REC"/>
    <property type="match status" value="1"/>
</dbReference>
<feature type="domain" description="Response regulatory" evidence="3">
    <location>
        <begin position="5"/>
        <end position="119"/>
    </location>
</feature>
<keyword evidence="2" id="KW-0597">Phosphoprotein</keyword>
<keyword evidence="1" id="KW-0238">DNA-binding</keyword>
<dbReference type="PANTHER" id="PTHR48111:SF69">
    <property type="entry name" value="RESPONSE REGULATOR RECEIVER"/>
    <property type="match status" value="1"/>
</dbReference>
<dbReference type="InterPro" id="IPR001789">
    <property type="entry name" value="Sig_transdc_resp-reg_receiver"/>
</dbReference>
<dbReference type="RefSeq" id="WP_196939943.1">
    <property type="nucleotide sequence ID" value="NZ_MU158690.1"/>
</dbReference>
<evidence type="ECO:0000313" key="5">
    <source>
        <dbReference type="Proteomes" id="UP000618319"/>
    </source>
</evidence>
<dbReference type="InterPro" id="IPR011006">
    <property type="entry name" value="CheY-like_superfamily"/>
</dbReference>
<dbReference type="PANTHER" id="PTHR48111">
    <property type="entry name" value="REGULATOR OF RPOS"/>
    <property type="match status" value="1"/>
</dbReference>
<protein>
    <recommendedName>
        <fullName evidence="3">Response regulatory domain-containing protein</fullName>
    </recommendedName>
</protein>
<evidence type="ECO:0000256" key="2">
    <source>
        <dbReference type="PROSITE-ProRule" id="PRU00169"/>
    </source>
</evidence>
<dbReference type="Gene3D" id="3.40.50.2300">
    <property type="match status" value="1"/>
</dbReference>
<evidence type="ECO:0000259" key="3">
    <source>
        <dbReference type="PROSITE" id="PS50110"/>
    </source>
</evidence>
<proteinExistence type="predicted"/>
<reference evidence="4 5" key="1">
    <citation type="submission" date="2018-02" db="EMBL/GenBank/DDBJ databases">
        <title>Sphingobacterium KA21.</title>
        <authorList>
            <person name="Vasarhelyi B.M."/>
            <person name="Deshmukh S."/>
            <person name="Balint B."/>
            <person name="Kukolya J."/>
        </authorList>
    </citation>
    <scope>NUCLEOTIDE SEQUENCE [LARGE SCALE GENOMIC DNA]</scope>
    <source>
        <strain evidence="4 5">Ka21</strain>
    </source>
</reference>
<accession>A0ABR9T9M4</accession>
<keyword evidence="5" id="KW-1185">Reference proteome</keyword>
<comment type="caution">
    <text evidence="4">The sequence shown here is derived from an EMBL/GenBank/DDBJ whole genome shotgun (WGS) entry which is preliminary data.</text>
</comment>
<dbReference type="EMBL" id="PSKQ01000022">
    <property type="protein sequence ID" value="MBE8722030.1"/>
    <property type="molecule type" value="Genomic_DNA"/>
</dbReference>
<dbReference type="Proteomes" id="UP000618319">
    <property type="component" value="Unassembled WGS sequence"/>
</dbReference>
<name>A0ABR9T9M4_9SPHI</name>
<dbReference type="PROSITE" id="PS50110">
    <property type="entry name" value="RESPONSE_REGULATORY"/>
    <property type="match status" value="1"/>
</dbReference>
<sequence length="258" mass="28997">MEKVKVVLIDDELSTMGSLQDELATLPVFEVLGCYESVGQATAGITLMTDIPDVIFCDIQMPDVLGIDALPDLRQLARMVVFCTAHSDYAAESFKLNVPDYIVKPASRSDLLRVLTKVANMRAGNTSDKSVRYFLIKKPNRMEWEPTPIQDICLFAMESPVVNIYGLKEGKLQLLDSVSMTMREVYERVKDTELFLYANQSEIVAVDYIQKVRTDAKKKGVLLTGRKEWISIKALGEPHFKEYLRRYNLKGGGDVGST</sequence>
<organism evidence="4 5">
    <name type="scientific">Sphingobacterium pedocola</name>
    <dbReference type="NCBI Taxonomy" id="2082722"/>
    <lineage>
        <taxon>Bacteria</taxon>
        <taxon>Pseudomonadati</taxon>
        <taxon>Bacteroidota</taxon>
        <taxon>Sphingobacteriia</taxon>
        <taxon>Sphingobacteriales</taxon>
        <taxon>Sphingobacteriaceae</taxon>
        <taxon>Sphingobacterium</taxon>
    </lineage>
</organism>
<dbReference type="Gene3D" id="2.40.50.1020">
    <property type="entry name" value="LytTr DNA-binding domain"/>
    <property type="match status" value="1"/>
</dbReference>
<gene>
    <name evidence="4" type="ORF">C4F40_14970</name>
</gene>
<dbReference type="SUPFAM" id="SSF52172">
    <property type="entry name" value="CheY-like"/>
    <property type="match status" value="1"/>
</dbReference>
<feature type="modified residue" description="4-aspartylphosphate" evidence="2">
    <location>
        <position position="58"/>
    </location>
</feature>
<dbReference type="Pfam" id="PF00072">
    <property type="entry name" value="Response_reg"/>
    <property type="match status" value="1"/>
</dbReference>
<evidence type="ECO:0000256" key="1">
    <source>
        <dbReference type="ARBA" id="ARBA00023125"/>
    </source>
</evidence>
<dbReference type="InterPro" id="IPR039420">
    <property type="entry name" value="WalR-like"/>
</dbReference>
<evidence type="ECO:0000313" key="4">
    <source>
        <dbReference type="EMBL" id="MBE8722030.1"/>
    </source>
</evidence>